<protein>
    <recommendedName>
        <fullName evidence="3">HEPN domain-containing protein</fullName>
    </recommendedName>
</protein>
<proteinExistence type="predicted"/>
<dbReference type="RefSeq" id="WP_123167845.1">
    <property type="nucleotide sequence ID" value="NZ_QKOD01000002.1"/>
</dbReference>
<sequence length="149" mass="16392">MGNSYPGEEATAEQILRLASEFRNAAVSLQALHRKRNPLSLVPCRFAALHAIELYLNARLLLSGSDPKAVRGLQHDFAARTEKALISGLVLRKRTTHHLSQLTGNREYLVARYGPEMTTTLSQINRLMATLHEVATKVEGLHRSGAPAA</sequence>
<evidence type="ECO:0000313" key="2">
    <source>
        <dbReference type="Proteomes" id="UP000275436"/>
    </source>
</evidence>
<gene>
    <name evidence="1" type="ORF">DNR46_11215</name>
</gene>
<evidence type="ECO:0000313" key="1">
    <source>
        <dbReference type="EMBL" id="RNJ45984.1"/>
    </source>
</evidence>
<accession>A0A3M9XDG1</accession>
<evidence type="ECO:0008006" key="3">
    <source>
        <dbReference type="Google" id="ProtNLM"/>
    </source>
</evidence>
<comment type="caution">
    <text evidence="1">The sequence shown here is derived from an EMBL/GenBank/DDBJ whole genome shotgun (WGS) entry which is preliminary data.</text>
</comment>
<dbReference type="Proteomes" id="UP000275436">
    <property type="component" value="Unassembled WGS sequence"/>
</dbReference>
<organism evidence="1 2">
    <name type="scientific">Mesorhizobium japonicum</name>
    <dbReference type="NCBI Taxonomy" id="2066070"/>
    <lineage>
        <taxon>Bacteria</taxon>
        <taxon>Pseudomonadati</taxon>
        <taxon>Pseudomonadota</taxon>
        <taxon>Alphaproteobacteria</taxon>
        <taxon>Hyphomicrobiales</taxon>
        <taxon>Phyllobacteriaceae</taxon>
        <taxon>Mesorhizobium</taxon>
    </lineage>
</organism>
<dbReference type="EMBL" id="QKOD01000002">
    <property type="protein sequence ID" value="RNJ45984.1"/>
    <property type="molecule type" value="Genomic_DNA"/>
</dbReference>
<name>A0A3M9XDG1_9HYPH</name>
<reference evidence="1 2" key="1">
    <citation type="journal article" date="2018" name="Mol. Plant Microbe Interact.">
        <title>Taxonomically Different Co-Microsymbionts of a Relict Legume, Oxytropis popoviana, Have Complementary Sets of Symbiotic Genes and Together Increase the Efficiency of Plant Nodulation.</title>
        <authorList>
            <person name="Safronova V."/>
            <person name="Belimov A."/>
            <person name="Sazanova A."/>
            <person name="Chirak E."/>
            <person name="Verkhozina A."/>
            <person name="Kuznetsova I."/>
            <person name="Andronov E."/>
            <person name="Puhalsky J."/>
            <person name="Tikhonovich I."/>
        </authorList>
    </citation>
    <scope>NUCLEOTIDE SEQUENCE [LARGE SCALE GENOMIC DNA]</scope>
    <source>
        <strain evidence="1 2">Opo-235</strain>
    </source>
</reference>
<dbReference type="AlphaFoldDB" id="A0A3M9XDG1"/>